<reference evidence="3" key="1">
    <citation type="submission" date="2015-01" db="EMBL/GenBank/DDBJ databases">
        <authorList>
            <person name="Aksoy S."/>
            <person name="Warren W."/>
            <person name="Wilson R.K."/>
        </authorList>
    </citation>
    <scope>NUCLEOTIDE SEQUENCE [LARGE SCALE GENOMIC DNA]</scope>
    <source>
        <strain evidence="3">IAEA</strain>
    </source>
</reference>
<evidence type="ECO:0000313" key="3">
    <source>
        <dbReference type="Proteomes" id="UP000092460"/>
    </source>
</evidence>
<dbReference type="EMBL" id="JXJN01023642">
    <property type="status" value="NOT_ANNOTATED_CDS"/>
    <property type="molecule type" value="Genomic_DNA"/>
</dbReference>
<keyword evidence="3" id="KW-1185">Reference proteome</keyword>
<dbReference type="Proteomes" id="UP000092460">
    <property type="component" value="Unassembled WGS sequence"/>
</dbReference>
<reference evidence="2" key="2">
    <citation type="submission" date="2020-05" db="UniProtKB">
        <authorList>
            <consortium name="EnsemblMetazoa"/>
        </authorList>
    </citation>
    <scope>IDENTIFICATION</scope>
    <source>
        <strain evidence="2">IAEA</strain>
    </source>
</reference>
<dbReference type="EnsemblMetazoa" id="GPPI045942-RA">
    <property type="protein sequence ID" value="GPPI045942-PA"/>
    <property type="gene ID" value="GPPI045942"/>
</dbReference>
<name>A0A1B0C0I8_9MUSC</name>
<organism evidence="2 3">
    <name type="scientific">Glossina palpalis gambiensis</name>
    <dbReference type="NCBI Taxonomy" id="67801"/>
    <lineage>
        <taxon>Eukaryota</taxon>
        <taxon>Metazoa</taxon>
        <taxon>Ecdysozoa</taxon>
        <taxon>Arthropoda</taxon>
        <taxon>Hexapoda</taxon>
        <taxon>Insecta</taxon>
        <taxon>Pterygota</taxon>
        <taxon>Neoptera</taxon>
        <taxon>Endopterygota</taxon>
        <taxon>Diptera</taxon>
        <taxon>Brachycera</taxon>
        <taxon>Muscomorpha</taxon>
        <taxon>Hippoboscoidea</taxon>
        <taxon>Glossinidae</taxon>
        <taxon>Glossina</taxon>
    </lineage>
</organism>
<feature type="region of interest" description="Disordered" evidence="1">
    <location>
        <begin position="60"/>
        <end position="85"/>
    </location>
</feature>
<protein>
    <submittedName>
        <fullName evidence="2">Uncharacterized protein</fullName>
    </submittedName>
</protein>
<dbReference type="AlphaFoldDB" id="A0A1B0C0I8"/>
<evidence type="ECO:0000256" key="1">
    <source>
        <dbReference type="SAM" id="MobiDB-lite"/>
    </source>
</evidence>
<dbReference type="EMBL" id="JXJN01023641">
    <property type="status" value="NOT_ANNOTATED_CDS"/>
    <property type="molecule type" value="Genomic_DNA"/>
</dbReference>
<dbReference type="VEuPathDB" id="VectorBase:GPPI045942"/>
<sequence>MFGLKSSTGSGPNSSYGYSQYQFGESKRRNKMFLTKGLSKLKPSNQYSQVLPGIRKLKNFPENGTQIKDQPSAAANFKPPPFDSKNTQPLSLPKCFFNFIEFLHKMCCSAIDFARSAPFEGNLKSALPLRTTDDEASIT</sequence>
<evidence type="ECO:0000313" key="2">
    <source>
        <dbReference type="EnsemblMetazoa" id="GPPI045942-PA"/>
    </source>
</evidence>
<accession>A0A1B0C0I8</accession>
<proteinExistence type="predicted"/>